<dbReference type="AlphaFoldDB" id="A0A4Q7U0K4"/>
<dbReference type="Proteomes" id="UP000291832">
    <property type="component" value="Unassembled WGS sequence"/>
</dbReference>
<feature type="domain" description="Helicase ATP-binding" evidence="6">
    <location>
        <begin position="24"/>
        <end position="206"/>
    </location>
</feature>
<dbReference type="GO" id="GO:0003676">
    <property type="term" value="F:nucleic acid binding"/>
    <property type="evidence" value="ECO:0007669"/>
    <property type="project" value="InterPro"/>
</dbReference>
<dbReference type="EMBL" id="SHKI01000004">
    <property type="protein sequence ID" value="RZT65872.1"/>
    <property type="molecule type" value="Genomic_DNA"/>
</dbReference>
<dbReference type="InterPro" id="IPR013689">
    <property type="entry name" value="RNA_helicase_ATP-dep_HrpB_C"/>
</dbReference>
<dbReference type="InterPro" id="IPR014001">
    <property type="entry name" value="Helicase_ATP-bd"/>
</dbReference>
<evidence type="ECO:0000313" key="9">
    <source>
        <dbReference type="Proteomes" id="UP000291832"/>
    </source>
</evidence>
<dbReference type="GO" id="GO:0016787">
    <property type="term" value="F:hydrolase activity"/>
    <property type="evidence" value="ECO:0007669"/>
    <property type="project" value="UniProtKB-KW"/>
</dbReference>
<evidence type="ECO:0000256" key="3">
    <source>
        <dbReference type="ARBA" id="ARBA00022806"/>
    </source>
</evidence>
<dbReference type="GO" id="GO:0004386">
    <property type="term" value="F:helicase activity"/>
    <property type="evidence" value="ECO:0007669"/>
    <property type="project" value="UniProtKB-KW"/>
</dbReference>
<dbReference type="InterPro" id="IPR001650">
    <property type="entry name" value="Helicase_C-like"/>
</dbReference>
<feature type="domain" description="Helicase C-terminal" evidence="7">
    <location>
        <begin position="244"/>
        <end position="413"/>
    </location>
</feature>
<dbReference type="Pfam" id="PF00270">
    <property type="entry name" value="DEAD"/>
    <property type="match status" value="1"/>
</dbReference>
<dbReference type="NCBIfam" id="TIGR01970">
    <property type="entry name" value="DEAH_box_HrpB"/>
    <property type="match status" value="1"/>
</dbReference>
<dbReference type="Pfam" id="PF08482">
    <property type="entry name" value="HrpB_C"/>
    <property type="match status" value="1"/>
</dbReference>
<reference evidence="8 9" key="1">
    <citation type="journal article" date="2015" name="Stand. Genomic Sci.">
        <title>Genomic Encyclopedia of Bacterial and Archaeal Type Strains, Phase III: the genomes of soil and plant-associated and newly described type strains.</title>
        <authorList>
            <person name="Whitman W.B."/>
            <person name="Woyke T."/>
            <person name="Klenk H.P."/>
            <person name="Zhou Y."/>
            <person name="Lilburn T.G."/>
            <person name="Beck B.J."/>
            <person name="De Vos P."/>
            <person name="Vandamme P."/>
            <person name="Eisen J.A."/>
            <person name="Garrity G."/>
            <person name="Hugenholtz P."/>
            <person name="Kyrpides N.C."/>
        </authorList>
    </citation>
    <scope>NUCLEOTIDE SEQUENCE [LARGE SCALE GENOMIC DNA]</scope>
    <source>
        <strain evidence="8 9">RF6</strain>
    </source>
</reference>
<dbReference type="InterPro" id="IPR002464">
    <property type="entry name" value="DNA/RNA_helicase_DEAH_CS"/>
</dbReference>
<evidence type="ECO:0000256" key="4">
    <source>
        <dbReference type="ARBA" id="ARBA00022840"/>
    </source>
</evidence>
<dbReference type="PANTHER" id="PTHR43519:SF1">
    <property type="entry name" value="ATP-DEPENDENT RNA HELICASE HRPB"/>
    <property type="match status" value="1"/>
</dbReference>
<dbReference type="PROSITE" id="PS51192">
    <property type="entry name" value="HELICASE_ATP_BIND_1"/>
    <property type="match status" value="1"/>
</dbReference>
<feature type="region of interest" description="Disordered" evidence="5">
    <location>
        <begin position="885"/>
        <end position="909"/>
    </location>
</feature>
<keyword evidence="1" id="KW-0547">Nucleotide-binding</keyword>
<evidence type="ECO:0000259" key="6">
    <source>
        <dbReference type="PROSITE" id="PS51192"/>
    </source>
</evidence>
<keyword evidence="9" id="KW-1185">Reference proteome</keyword>
<accession>A0A4Q7U0K4</accession>
<dbReference type="CDD" id="cd18791">
    <property type="entry name" value="SF2_C_RHA"/>
    <property type="match status" value="1"/>
</dbReference>
<evidence type="ECO:0000259" key="7">
    <source>
        <dbReference type="PROSITE" id="PS51194"/>
    </source>
</evidence>
<dbReference type="OrthoDB" id="9805617at2"/>
<dbReference type="RefSeq" id="WP_130453530.1">
    <property type="nucleotide sequence ID" value="NZ_QYAG01000001.1"/>
</dbReference>
<gene>
    <name evidence="8" type="ORF">EV139_1293</name>
</gene>
<protein>
    <submittedName>
        <fullName evidence="8">ATP-dependent helicase HrpB</fullName>
    </submittedName>
</protein>
<evidence type="ECO:0000256" key="2">
    <source>
        <dbReference type="ARBA" id="ARBA00022801"/>
    </source>
</evidence>
<organism evidence="8 9">
    <name type="scientific">Leucobacter luti</name>
    <dbReference type="NCBI Taxonomy" id="340320"/>
    <lineage>
        <taxon>Bacteria</taxon>
        <taxon>Bacillati</taxon>
        <taxon>Actinomycetota</taxon>
        <taxon>Actinomycetes</taxon>
        <taxon>Micrococcales</taxon>
        <taxon>Microbacteriaceae</taxon>
        <taxon>Leucobacter</taxon>
    </lineage>
</organism>
<dbReference type="PROSITE" id="PS51194">
    <property type="entry name" value="HELICASE_CTER"/>
    <property type="match status" value="1"/>
</dbReference>
<sequence>MSQHLFDLDRIGAGLPVAAARAELERAVGTGAAVITAPPGTGKTTYVPPLVANLLALGGPAAADPGTAAAGGGAPAPAGRVLLSQPRRVAVRAAARRLAGLDGSQLGGPVGFTVRGEREVSRSTRIEALTPGVLLRRLLGDPELLGVGAVILDEVHERSVDGDLLLGMLAELRELRPDLTLIAMSATLDAAGVAALLGDAPVVAVPALLHPLDVAYSPAPAATARLDERGVTRDFLAHVARVAIAEQARAGCDALVFLPGAREVDAVAQQIRAGTAGGPAAERVEVLPLHGRISAREQDRAVSGRAAGDPPRIVVSTALAESSLTVPGVRLVIDAGLAREVRRDRGRDMTGLVTVSASRASAEQRAGRAARQGPGRAVRAYSETEFARMPAAAPAEILSADLLDAALLLAVWGTPGGAGMRLLTPPPPAAMAQAVAGLHALGLTDAAGRATPQGSVVAGLPVGVREARALLSGAAELGDPARAAEIVAAISDDHRHPGADLGALLRELRSGRAPGSERWRRESRRLARIAAEQAAKGAGAAGQAASGSGPAGRAGAPEAVAAAAAVAAVAAAGAVDAADAPGVVTALARPEWLARRTGEHSRSYLLASGTRAALPEGSALQASEWLAVREVQRAAGRAADGTGAVIRLAAALSEADTLRIGAALRTSERAARVADGRVRVQEQRRLGAILLSSSPATPGPDDTAPAFAAHLREAGLAALRWTDAAEALRGRLGLLHRELGAPWPAMDDAALLTGVTDWLGPDLARLGPRSSLHGIDVAGALRRLLPWPEAAQLDALAPEQLAVPSGSRVRIAYPAPDDPSGRPVVAVKLQELFGFAQTPRIADGRVPILFHLLSPARKPLAVTDDLASFWNGPYQDVRREMRGRYPKHPWPEDPWTAEATARTKRATRG</sequence>
<name>A0A4Q7U0K4_9MICO</name>
<dbReference type="InterPro" id="IPR027417">
    <property type="entry name" value="P-loop_NTPase"/>
</dbReference>
<dbReference type="SMART" id="SM00487">
    <property type="entry name" value="DEXDc"/>
    <property type="match status" value="1"/>
</dbReference>
<dbReference type="SMART" id="SM00490">
    <property type="entry name" value="HELICc"/>
    <property type="match status" value="1"/>
</dbReference>
<evidence type="ECO:0000256" key="1">
    <source>
        <dbReference type="ARBA" id="ARBA00022741"/>
    </source>
</evidence>
<dbReference type="Gene3D" id="3.40.50.300">
    <property type="entry name" value="P-loop containing nucleotide triphosphate hydrolases"/>
    <property type="match status" value="2"/>
</dbReference>
<proteinExistence type="predicted"/>
<dbReference type="InterPro" id="IPR011545">
    <property type="entry name" value="DEAD/DEAH_box_helicase_dom"/>
</dbReference>
<dbReference type="Gene3D" id="1.20.120.1080">
    <property type="match status" value="1"/>
</dbReference>
<dbReference type="PANTHER" id="PTHR43519">
    <property type="entry name" value="ATP-DEPENDENT RNA HELICASE HRPB"/>
    <property type="match status" value="1"/>
</dbReference>
<keyword evidence="4" id="KW-0067">ATP-binding</keyword>
<evidence type="ECO:0000256" key="5">
    <source>
        <dbReference type="SAM" id="MobiDB-lite"/>
    </source>
</evidence>
<keyword evidence="2" id="KW-0378">Hydrolase</keyword>
<dbReference type="SUPFAM" id="SSF52540">
    <property type="entry name" value="P-loop containing nucleoside triphosphate hydrolases"/>
    <property type="match status" value="1"/>
</dbReference>
<dbReference type="Pfam" id="PF00271">
    <property type="entry name" value="Helicase_C"/>
    <property type="match status" value="1"/>
</dbReference>
<dbReference type="PROSITE" id="PS00690">
    <property type="entry name" value="DEAH_ATP_HELICASE"/>
    <property type="match status" value="1"/>
</dbReference>
<dbReference type="InterPro" id="IPR010225">
    <property type="entry name" value="HrpB"/>
</dbReference>
<keyword evidence="3 8" id="KW-0347">Helicase</keyword>
<evidence type="ECO:0000313" key="8">
    <source>
        <dbReference type="EMBL" id="RZT65872.1"/>
    </source>
</evidence>
<comment type="caution">
    <text evidence="8">The sequence shown here is derived from an EMBL/GenBank/DDBJ whole genome shotgun (WGS) entry which is preliminary data.</text>
</comment>
<dbReference type="GO" id="GO:0005524">
    <property type="term" value="F:ATP binding"/>
    <property type="evidence" value="ECO:0007669"/>
    <property type="project" value="UniProtKB-KW"/>
</dbReference>